<comment type="caution">
    <text evidence="1">The sequence shown here is derived from an EMBL/GenBank/DDBJ whole genome shotgun (WGS) entry which is preliminary data.</text>
</comment>
<organism evidence="1 2">
    <name type="scientific">Phanerochaete sordida</name>
    <dbReference type="NCBI Taxonomy" id="48140"/>
    <lineage>
        <taxon>Eukaryota</taxon>
        <taxon>Fungi</taxon>
        <taxon>Dikarya</taxon>
        <taxon>Basidiomycota</taxon>
        <taxon>Agaricomycotina</taxon>
        <taxon>Agaricomycetes</taxon>
        <taxon>Polyporales</taxon>
        <taxon>Phanerochaetaceae</taxon>
        <taxon>Phanerochaete</taxon>
    </lineage>
</organism>
<sequence length="495" mass="56242">MSIPATPPPFRSERIPAEIWLQVIEGSSLEPEDIASLSLVGKHLRYVAQPMLFSQIQVTLIKARYLDTYTPVRCQHARYHNRLKKRLEFATSSRIAYFVRSLSIRVAGDRVDIETEDAVKEGQILREMFQELHHFLSLRSFSAQDISLDGSHFDLLAQLQHFNGIHLERCTCTGDLGLTRFKLKYLSLHGKMNGSFGWWIPLVTSSSVEHLSYDAPPPVLQGEEPEILFPALTVLPRPLNALRTLRLPAHAQLFPCFVSALSRCSSVENLYIEPSPSSRFHSLAATAFEQIALSHNTLPNLKAVGAPAHFILSLIMSRTGRASFKHISVWGQNYSAMEMLELIRDRCPELEELVVDLPALHTMAPLDLLLLDFPALRGLYVVTNGHYPPYKQMYRFLKATIYPPNLRSLHIRAPRTSLAEALFRSDRPSADVSTDGDSIPLEKTGSDLISHIKEHSPQIVEVEIVLKKRIRWRDMYTRRVAWYEWDNHGGRAELP</sequence>
<dbReference type="EMBL" id="BPQB01000031">
    <property type="protein sequence ID" value="GJE93314.1"/>
    <property type="molecule type" value="Genomic_DNA"/>
</dbReference>
<dbReference type="InterPro" id="IPR032675">
    <property type="entry name" value="LRR_dom_sf"/>
</dbReference>
<dbReference type="Proteomes" id="UP000703269">
    <property type="component" value="Unassembled WGS sequence"/>
</dbReference>
<name>A0A9P3GFD6_9APHY</name>
<dbReference type="OrthoDB" id="2802251at2759"/>
<evidence type="ECO:0000313" key="1">
    <source>
        <dbReference type="EMBL" id="GJE93314.1"/>
    </source>
</evidence>
<dbReference type="Gene3D" id="3.80.10.10">
    <property type="entry name" value="Ribonuclease Inhibitor"/>
    <property type="match status" value="1"/>
</dbReference>
<accession>A0A9P3GFD6</accession>
<gene>
    <name evidence="1" type="ORF">PsYK624_094730</name>
</gene>
<evidence type="ECO:0000313" key="2">
    <source>
        <dbReference type="Proteomes" id="UP000703269"/>
    </source>
</evidence>
<dbReference type="SUPFAM" id="SSF52047">
    <property type="entry name" value="RNI-like"/>
    <property type="match status" value="1"/>
</dbReference>
<protein>
    <submittedName>
        <fullName evidence="1">Uncharacterized protein</fullName>
    </submittedName>
</protein>
<dbReference type="AlphaFoldDB" id="A0A9P3GFD6"/>
<proteinExistence type="predicted"/>
<keyword evidence="2" id="KW-1185">Reference proteome</keyword>
<reference evidence="1 2" key="1">
    <citation type="submission" date="2021-08" db="EMBL/GenBank/DDBJ databases">
        <title>Draft Genome Sequence of Phanerochaete sordida strain YK-624.</title>
        <authorList>
            <person name="Mori T."/>
            <person name="Dohra H."/>
            <person name="Suzuki T."/>
            <person name="Kawagishi H."/>
            <person name="Hirai H."/>
        </authorList>
    </citation>
    <scope>NUCLEOTIDE SEQUENCE [LARGE SCALE GENOMIC DNA]</scope>
    <source>
        <strain evidence="1 2">YK-624</strain>
    </source>
</reference>